<sequence>MKMINKETFKNALLPLRTFRSGTSC</sequence>
<reference evidence="1" key="1">
    <citation type="submission" date="2014-11" db="EMBL/GenBank/DDBJ databases">
        <authorList>
            <person name="Amaro Gonzalez C."/>
        </authorList>
    </citation>
    <scope>NUCLEOTIDE SEQUENCE</scope>
</reference>
<accession>A0A0E9SUI4</accession>
<proteinExistence type="predicted"/>
<protein>
    <submittedName>
        <fullName evidence="1">Uncharacterized protein</fullName>
    </submittedName>
</protein>
<reference evidence="1" key="2">
    <citation type="journal article" date="2015" name="Fish Shellfish Immunol.">
        <title>Early steps in the European eel (Anguilla anguilla)-Vibrio vulnificus interaction in the gills: Role of the RtxA13 toxin.</title>
        <authorList>
            <person name="Callol A."/>
            <person name="Pajuelo D."/>
            <person name="Ebbesson L."/>
            <person name="Teles M."/>
            <person name="MacKenzie S."/>
            <person name="Amaro C."/>
        </authorList>
    </citation>
    <scope>NUCLEOTIDE SEQUENCE</scope>
</reference>
<dbReference type="AlphaFoldDB" id="A0A0E9SUI4"/>
<organism evidence="1">
    <name type="scientific">Anguilla anguilla</name>
    <name type="common">European freshwater eel</name>
    <name type="synonym">Muraena anguilla</name>
    <dbReference type="NCBI Taxonomy" id="7936"/>
    <lineage>
        <taxon>Eukaryota</taxon>
        <taxon>Metazoa</taxon>
        <taxon>Chordata</taxon>
        <taxon>Craniata</taxon>
        <taxon>Vertebrata</taxon>
        <taxon>Euteleostomi</taxon>
        <taxon>Actinopterygii</taxon>
        <taxon>Neopterygii</taxon>
        <taxon>Teleostei</taxon>
        <taxon>Anguilliformes</taxon>
        <taxon>Anguillidae</taxon>
        <taxon>Anguilla</taxon>
    </lineage>
</organism>
<dbReference type="EMBL" id="GBXM01063621">
    <property type="protein sequence ID" value="JAH44956.1"/>
    <property type="molecule type" value="Transcribed_RNA"/>
</dbReference>
<name>A0A0E9SUI4_ANGAN</name>
<evidence type="ECO:0000313" key="1">
    <source>
        <dbReference type="EMBL" id="JAH44956.1"/>
    </source>
</evidence>